<reference evidence="1" key="1">
    <citation type="submission" date="2022-06" db="EMBL/GenBank/DDBJ databases">
        <title>Uncovering the hologenomic basis of an extraordinary plant invasion.</title>
        <authorList>
            <person name="Bieker V.C."/>
            <person name="Martin M.D."/>
            <person name="Gilbert T."/>
            <person name="Hodgins K."/>
            <person name="Battlay P."/>
            <person name="Petersen B."/>
            <person name="Wilson J."/>
        </authorList>
    </citation>
    <scope>NUCLEOTIDE SEQUENCE</scope>
    <source>
        <strain evidence="1">AA19_3_7</strain>
        <tissue evidence="1">Leaf</tissue>
    </source>
</reference>
<accession>A0AAD5G3U5</accession>
<name>A0AAD5G3U5_AMBAR</name>
<proteinExistence type="predicted"/>
<feature type="non-terminal residue" evidence="1">
    <location>
        <position position="1"/>
    </location>
</feature>
<comment type="caution">
    <text evidence="1">The sequence shown here is derived from an EMBL/GenBank/DDBJ whole genome shotgun (WGS) entry which is preliminary data.</text>
</comment>
<keyword evidence="2" id="KW-1185">Reference proteome</keyword>
<organism evidence="1 2">
    <name type="scientific">Ambrosia artemisiifolia</name>
    <name type="common">Common ragweed</name>
    <dbReference type="NCBI Taxonomy" id="4212"/>
    <lineage>
        <taxon>Eukaryota</taxon>
        <taxon>Viridiplantae</taxon>
        <taxon>Streptophyta</taxon>
        <taxon>Embryophyta</taxon>
        <taxon>Tracheophyta</taxon>
        <taxon>Spermatophyta</taxon>
        <taxon>Magnoliopsida</taxon>
        <taxon>eudicotyledons</taxon>
        <taxon>Gunneridae</taxon>
        <taxon>Pentapetalae</taxon>
        <taxon>asterids</taxon>
        <taxon>campanulids</taxon>
        <taxon>Asterales</taxon>
        <taxon>Asteraceae</taxon>
        <taxon>Asteroideae</taxon>
        <taxon>Heliantheae alliance</taxon>
        <taxon>Heliantheae</taxon>
        <taxon>Ambrosia</taxon>
    </lineage>
</organism>
<gene>
    <name evidence="1" type="ORF">M8C21_005947</name>
</gene>
<feature type="non-terminal residue" evidence="1">
    <location>
        <position position="138"/>
    </location>
</feature>
<evidence type="ECO:0000313" key="1">
    <source>
        <dbReference type="EMBL" id="KAI7727809.1"/>
    </source>
</evidence>
<dbReference type="EMBL" id="JAMZMK010011316">
    <property type="protein sequence ID" value="KAI7727809.1"/>
    <property type="molecule type" value="Genomic_DNA"/>
</dbReference>
<dbReference type="Proteomes" id="UP001206925">
    <property type="component" value="Unassembled WGS sequence"/>
</dbReference>
<evidence type="ECO:0000313" key="2">
    <source>
        <dbReference type="Proteomes" id="UP001206925"/>
    </source>
</evidence>
<protein>
    <submittedName>
        <fullName evidence="1">Uncharacterized protein</fullName>
    </submittedName>
</protein>
<sequence length="138" mass="16072">CFESAILLAIAILSIELPHDHINSHTLEGYNFQAEFWNLELMRHFFANDKMMQEIAHEVVMDDDEKSCERFLVDDTPSGVHTNLEQICIPYSKDQAMGVYSSVWRRVKTEPPMLTIAGFITINSYEHHHHCLMQEHLK</sequence>
<dbReference type="AlphaFoldDB" id="A0AAD5G3U5"/>